<dbReference type="SUPFAM" id="SSF88946">
    <property type="entry name" value="Sigma2 domain of RNA polymerase sigma factors"/>
    <property type="match status" value="1"/>
</dbReference>
<sequence>MKNRSNEQLCALAQKGNANARDLLLENNLGFIRKTANEIYFGMNLGESELSIDKDDLEQEGCIGLLDAIPRFDSSKGTKFLTYAAPSIRNAMTDLIRDAFSQYEQRMTDTTDGLAFQKIRLDEVVPGEERLLRIEAIADPIAKSPEQIYVEQEILRELYEGLDRIGSREQAYLLYRYGFTDDVEHTMVGTAIHFNLRESRAKKIEEDAIDNLWLELPWWF</sequence>
<dbReference type="InterPro" id="IPR036388">
    <property type="entry name" value="WH-like_DNA-bd_sf"/>
</dbReference>
<dbReference type="AlphaFoldDB" id="A0A9D1JRS7"/>
<dbReference type="Gene3D" id="1.10.1740.10">
    <property type="match status" value="1"/>
</dbReference>
<proteinExistence type="predicted"/>
<comment type="caution">
    <text evidence="2">The sequence shown here is derived from an EMBL/GenBank/DDBJ whole genome shotgun (WGS) entry which is preliminary data.</text>
</comment>
<evidence type="ECO:0000313" key="3">
    <source>
        <dbReference type="Proteomes" id="UP000823927"/>
    </source>
</evidence>
<name>A0A9D1JRS7_9FIRM</name>
<reference evidence="2" key="1">
    <citation type="submission" date="2020-10" db="EMBL/GenBank/DDBJ databases">
        <authorList>
            <person name="Gilroy R."/>
        </authorList>
    </citation>
    <scope>NUCLEOTIDE SEQUENCE</scope>
    <source>
        <strain evidence="2">CHK178-757</strain>
    </source>
</reference>
<protein>
    <submittedName>
        <fullName evidence="2">Sigma-70 family RNA polymerase sigma factor</fullName>
    </submittedName>
</protein>
<dbReference type="Proteomes" id="UP000823927">
    <property type="component" value="Unassembled WGS sequence"/>
</dbReference>
<dbReference type="InterPro" id="IPR050239">
    <property type="entry name" value="Sigma-70_RNA_pol_init_factors"/>
</dbReference>
<dbReference type="NCBIfam" id="TIGR02937">
    <property type="entry name" value="sigma70-ECF"/>
    <property type="match status" value="1"/>
</dbReference>
<dbReference type="SUPFAM" id="SSF88659">
    <property type="entry name" value="Sigma3 and sigma4 domains of RNA polymerase sigma factors"/>
    <property type="match status" value="1"/>
</dbReference>
<dbReference type="Pfam" id="PF04542">
    <property type="entry name" value="Sigma70_r2"/>
    <property type="match status" value="1"/>
</dbReference>
<gene>
    <name evidence="2" type="ORF">IAB46_08905</name>
</gene>
<organism evidence="2 3">
    <name type="scientific">Candidatus Scybalocola faecigallinarum</name>
    <dbReference type="NCBI Taxonomy" id="2840941"/>
    <lineage>
        <taxon>Bacteria</taxon>
        <taxon>Bacillati</taxon>
        <taxon>Bacillota</taxon>
        <taxon>Clostridia</taxon>
        <taxon>Lachnospirales</taxon>
        <taxon>Lachnospiraceae</taxon>
        <taxon>Lachnospiraceae incertae sedis</taxon>
        <taxon>Candidatus Scybalocola (ex Gilroy et al. 2021)</taxon>
    </lineage>
</organism>
<evidence type="ECO:0000259" key="1">
    <source>
        <dbReference type="Pfam" id="PF04542"/>
    </source>
</evidence>
<dbReference type="PANTHER" id="PTHR30603">
    <property type="entry name" value="RNA POLYMERASE SIGMA FACTOR RPO"/>
    <property type="match status" value="1"/>
</dbReference>
<dbReference type="EMBL" id="DVIT01000031">
    <property type="protein sequence ID" value="HIS47655.1"/>
    <property type="molecule type" value="Genomic_DNA"/>
</dbReference>
<dbReference type="InterPro" id="IPR013324">
    <property type="entry name" value="RNA_pol_sigma_r3/r4-like"/>
</dbReference>
<feature type="domain" description="RNA polymerase sigma-70 region 2" evidence="1">
    <location>
        <begin position="52"/>
        <end position="98"/>
    </location>
</feature>
<dbReference type="GO" id="GO:0003700">
    <property type="term" value="F:DNA-binding transcription factor activity"/>
    <property type="evidence" value="ECO:0007669"/>
    <property type="project" value="InterPro"/>
</dbReference>
<dbReference type="GO" id="GO:0006352">
    <property type="term" value="P:DNA-templated transcription initiation"/>
    <property type="evidence" value="ECO:0007669"/>
    <property type="project" value="InterPro"/>
</dbReference>
<dbReference type="PANTHER" id="PTHR30603:SF17">
    <property type="entry name" value="RNA POLYMERASE SIGMA-G FACTOR"/>
    <property type="match status" value="1"/>
</dbReference>
<dbReference type="InterPro" id="IPR007627">
    <property type="entry name" value="RNA_pol_sigma70_r2"/>
</dbReference>
<reference evidence="2" key="2">
    <citation type="journal article" date="2021" name="PeerJ">
        <title>Extensive microbial diversity within the chicken gut microbiome revealed by metagenomics and culture.</title>
        <authorList>
            <person name="Gilroy R."/>
            <person name="Ravi A."/>
            <person name="Getino M."/>
            <person name="Pursley I."/>
            <person name="Horton D.L."/>
            <person name="Alikhan N.F."/>
            <person name="Baker D."/>
            <person name="Gharbi K."/>
            <person name="Hall N."/>
            <person name="Watson M."/>
            <person name="Adriaenssens E.M."/>
            <person name="Foster-Nyarko E."/>
            <person name="Jarju S."/>
            <person name="Secka A."/>
            <person name="Antonio M."/>
            <person name="Oren A."/>
            <person name="Chaudhuri R.R."/>
            <person name="La Ragione R."/>
            <person name="Hildebrand F."/>
            <person name="Pallen M.J."/>
        </authorList>
    </citation>
    <scope>NUCLEOTIDE SEQUENCE</scope>
    <source>
        <strain evidence="2">CHK178-757</strain>
    </source>
</reference>
<dbReference type="InterPro" id="IPR013325">
    <property type="entry name" value="RNA_pol_sigma_r2"/>
</dbReference>
<dbReference type="Gene3D" id="1.10.10.10">
    <property type="entry name" value="Winged helix-like DNA-binding domain superfamily/Winged helix DNA-binding domain"/>
    <property type="match status" value="1"/>
</dbReference>
<evidence type="ECO:0000313" key="2">
    <source>
        <dbReference type="EMBL" id="HIS47655.1"/>
    </source>
</evidence>
<accession>A0A9D1JRS7</accession>
<dbReference type="InterPro" id="IPR014284">
    <property type="entry name" value="RNA_pol_sigma-70_dom"/>
</dbReference>